<dbReference type="InterPro" id="IPR009057">
    <property type="entry name" value="Homeodomain-like_sf"/>
</dbReference>
<dbReference type="Pfam" id="PF12625">
    <property type="entry name" value="Arabinose_bd"/>
    <property type="match status" value="1"/>
</dbReference>
<dbReference type="InterPro" id="IPR032687">
    <property type="entry name" value="AraC-type_N"/>
</dbReference>
<dbReference type="GO" id="GO:0000976">
    <property type="term" value="F:transcription cis-regulatory region binding"/>
    <property type="evidence" value="ECO:0007669"/>
    <property type="project" value="TreeGrafter"/>
</dbReference>
<dbReference type="GO" id="GO:0003700">
    <property type="term" value="F:DNA-binding transcription factor activity"/>
    <property type="evidence" value="ECO:0007669"/>
    <property type="project" value="InterPro"/>
</dbReference>
<accession>A0A333UQK6</accession>
<dbReference type="Pfam" id="PF12833">
    <property type="entry name" value="HTH_18"/>
    <property type="match status" value="1"/>
</dbReference>
<dbReference type="PROSITE" id="PS01124">
    <property type="entry name" value="HTH_ARAC_FAMILY_2"/>
    <property type="match status" value="1"/>
</dbReference>
<dbReference type="RefSeq" id="WP_065086735.1">
    <property type="nucleotide sequence ID" value="NZ_CP110462.1"/>
</dbReference>
<gene>
    <name evidence="1" type="primary">ureR_1</name>
    <name evidence="1" type="ORF">SAMEA104305318_00074</name>
</gene>
<proteinExistence type="predicted"/>
<sequence>MTPDSIKISDVFWIALDKLNINRSTLIKQAELPLAIAHKGARIKIVDLFKLWRALEQLGGPDIGFRLVAAIDSNNMPLSSLVAYYAKNLRDAIYRIVRYKSLCTPEELKIIETHEYLSINIAWPLKDAIAPDALIDVTISVLIGLAQKSSVTKLQPAKIILARPKSSLIDSLYHCPVQWNAKKNEIFFYQRDLDLPLKHSNQELLKILDKTLQSELHDLTSKLTFSDQVKWLIRKSLTAGRPDLHSVAKEIGISERSLQRYLKNEGVSFQSLLSSTRHELACEYLMDKRLNLAGIAYLLGYEEQASLFRSFQEWEGTTPKKWRELHLSKV</sequence>
<protein>
    <submittedName>
        <fullName evidence="1">AraC family transcriptional regulator</fullName>
    </submittedName>
</protein>
<dbReference type="SMART" id="SM00342">
    <property type="entry name" value="HTH_ARAC"/>
    <property type="match status" value="1"/>
</dbReference>
<dbReference type="GO" id="GO:0005829">
    <property type="term" value="C:cytosol"/>
    <property type="evidence" value="ECO:0007669"/>
    <property type="project" value="TreeGrafter"/>
</dbReference>
<name>A0A333UQK6_ACIBA</name>
<dbReference type="SUPFAM" id="SSF46689">
    <property type="entry name" value="Homeodomain-like"/>
    <property type="match status" value="1"/>
</dbReference>
<dbReference type="Proteomes" id="UP000252694">
    <property type="component" value="Unassembled WGS sequence"/>
</dbReference>
<evidence type="ECO:0000313" key="2">
    <source>
        <dbReference type="Proteomes" id="UP000252694"/>
    </source>
</evidence>
<dbReference type="PANTHER" id="PTHR47894:SF1">
    <property type="entry name" value="HTH-TYPE TRANSCRIPTIONAL REGULATOR VQSM"/>
    <property type="match status" value="1"/>
</dbReference>
<evidence type="ECO:0000313" key="1">
    <source>
        <dbReference type="EMBL" id="SST15410.1"/>
    </source>
</evidence>
<dbReference type="InterPro" id="IPR018060">
    <property type="entry name" value="HTH_AraC"/>
</dbReference>
<dbReference type="AlphaFoldDB" id="A0A333UQK6"/>
<dbReference type="PANTHER" id="PTHR47894">
    <property type="entry name" value="HTH-TYPE TRANSCRIPTIONAL REGULATOR GADX"/>
    <property type="match status" value="1"/>
</dbReference>
<organism evidence="1 2">
    <name type="scientific">Acinetobacter baumannii</name>
    <dbReference type="NCBI Taxonomy" id="470"/>
    <lineage>
        <taxon>Bacteria</taxon>
        <taxon>Pseudomonadati</taxon>
        <taxon>Pseudomonadota</taxon>
        <taxon>Gammaproteobacteria</taxon>
        <taxon>Moraxellales</taxon>
        <taxon>Moraxellaceae</taxon>
        <taxon>Acinetobacter</taxon>
        <taxon>Acinetobacter calcoaceticus/baumannii complex</taxon>
    </lineage>
</organism>
<reference evidence="1 2" key="1">
    <citation type="submission" date="2018-07" db="EMBL/GenBank/DDBJ databases">
        <authorList>
            <consortium name="Pathogen Informatics"/>
        </authorList>
    </citation>
    <scope>NUCLEOTIDE SEQUENCE [LARGE SCALE GENOMIC DNA]</scope>
    <source>
        <strain evidence="1 2">4300STDY7045823</strain>
    </source>
</reference>
<dbReference type="EMBL" id="UFMQ01000001">
    <property type="protein sequence ID" value="SST15410.1"/>
    <property type="molecule type" value="Genomic_DNA"/>
</dbReference>
<dbReference type="Gene3D" id="1.10.10.60">
    <property type="entry name" value="Homeodomain-like"/>
    <property type="match status" value="1"/>
</dbReference>